<evidence type="ECO:0000313" key="2">
    <source>
        <dbReference type="Proteomes" id="UP001152321"/>
    </source>
</evidence>
<dbReference type="RefSeq" id="WP_277577611.1">
    <property type="nucleotide sequence ID" value="NZ_JANRMI010000002.1"/>
</dbReference>
<evidence type="ECO:0000313" key="1">
    <source>
        <dbReference type="EMBL" id="MDG0816133.1"/>
    </source>
</evidence>
<keyword evidence="2" id="KW-1185">Reference proteome</keyword>
<protein>
    <submittedName>
        <fullName evidence="1">Uncharacterized protein</fullName>
    </submittedName>
</protein>
<organism evidence="1 2">
    <name type="scientific">Bdellovibrio svalbardensis</name>
    <dbReference type="NCBI Taxonomy" id="2972972"/>
    <lineage>
        <taxon>Bacteria</taxon>
        <taxon>Pseudomonadati</taxon>
        <taxon>Bdellovibrionota</taxon>
        <taxon>Bdellovibrionia</taxon>
        <taxon>Bdellovibrionales</taxon>
        <taxon>Pseudobdellovibrionaceae</taxon>
        <taxon>Bdellovibrio</taxon>
    </lineage>
</organism>
<dbReference type="Proteomes" id="UP001152321">
    <property type="component" value="Unassembled WGS sequence"/>
</dbReference>
<sequence length="448" mass="49297">MKVAFKNGIALIVFLLSLGFAKDGIIELEGYLNGRSSANFLKQTKNVKFVLPPGTQAKIQDTKKFNSGNYGLKVEVTSGPRKGESVWVYYRTSDPGMKIFENAEAAKKEQEIKDVEKASLAQTTREHEVIREPAAVQKKAEKVLKPQLKPLSKAEPEKKLALEDAEETVHRVNEANIAVQKHGKPGGPCAECELEKTYATDSVPQEEKITVFSAKPSQDAPLIIPPLRTQNPYGIRPTSCRTSSGDIDYCTFEGDSQPGKFKFRNRGPNKIVSAGDSARSREWEFKFEGNARQDLGFSISDMPNGTISQTQESYFMVFPRKTVPTVRTIGDRQIVTLPTGETVTFDAKSKQVIGGVMSEDGALTSGGKTLQPAKVAYHGNGVLVRVDARGDEPRLKADTATITKQGKTCKVPAKKLWPDRSERSSVHFKYFSDSDFDSFLKSACGFGL</sequence>
<proteinExistence type="predicted"/>
<name>A0ABT6DH58_9BACT</name>
<comment type="caution">
    <text evidence="1">The sequence shown here is derived from an EMBL/GenBank/DDBJ whole genome shotgun (WGS) entry which is preliminary data.</text>
</comment>
<reference evidence="1" key="1">
    <citation type="submission" date="2022-08" db="EMBL/GenBank/DDBJ databases">
        <title>Novel Bdellovibrio Species Isolated from Svalbard: Designation Bdellovibrio svalbardensis.</title>
        <authorList>
            <person name="Mitchell R.J."/>
            <person name="Choi S.Y."/>
        </authorList>
    </citation>
    <scope>NUCLEOTIDE SEQUENCE</scope>
    <source>
        <strain evidence="1">PAP01</strain>
    </source>
</reference>
<gene>
    <name evidence="1" type="ORF">NWE73_07145</name>
</gene>
<accession>A0ABT6DH58</accession>
<dbReference type="EMBL" id="JANRMI010000002">
    <property type="protein sequence ID" value="MDG0816133.1"/>
    <property type="molecule type" value="Genomic_DNA"/>
</dbReference>